<dbReference type="Pfam" id="PF02450">
    <property type="entry name" value="LCAT"/>
    <property type="match status" value="1"/>
</dbReference>
<dbReference type="PANTHER" id="PTHR11440">
    <property type="entry name" value="LECITHIN-CHOLESTEROL ACYLTRANSFERASE-RELATED"/>
    <property type="match status" value="1"/>
</dbReference>
<dbReference type="EMBL" id="JBANAX010000777">
    <property type="protein sequence ID" value="KAL1193605.1"/>
    <property type="molecule type" value="Genomic_DNA"/>
</dbReference>
<dbReference type="Proteomes" id="UP001558713">
    <property type="component" value="Unassembled WGS sequence"/>
</dbReference>
<reference evidence="2 3" key="1">
    <citation type="submission" date="2024-04" db="EMBL/GenBank/DDBJ databases">
        <title>Genome assembly C_amara_ONT_v2.</title>
        <authorList>
            <person name="Yant L."/>
            <person name="Moore C."/>
            <person name="Slenker M."/>
        </authorList>
    </citation>
    <scope>NUCLEOTIDE SEQUENCE [LARGE SCALE GENOMIC DNA]</scope>
    <source>
        <tissue evidence="2">Leaf</tissue>
    </source>
</reference>
<sequence length="467" mass="52311">MAKRVLYHHKLLIFYAFQSLHRDEIHETLFLRKKMKKPSSRHLVVIGMLVMATITSMCQAIGNVYPLIMVPGNGGNQLEARLDRDYKPTSVWCSSWLCPIRKKSGGWFRLWFDAAVLLSPFTRCFNDRMMLYYDADLDDYQNAPGVQTRVPHFGSTKSLLYLDPRLRDATSYMEHLVKALEKGCGYVNDQTILGAPYDFRYGLTGPGHPTRVASQFLEDLKHLVEKTSSDNKGKPVILLSHSLGGLFVLHFLNRTTPSWRHKYIKHFVALATPWGGTIEQMKTFASGNTLGVPFVNPLLVRPQQRCSESNQWLLPSPKVFHDRTKPLVVTPRVNYTAYEMDRFLADIGFSQGVMPYKTRVLPLTEGLVSPGVPVTCIYGKGVDTPEVLVYGEGGFDEQPEIKYGDGDGTVNLASLAALEVESLKTVELGGVSHTSILKDEIALKEIVKQISIINSGLSNVNAMRAVD</sequence>
<protein>
    <submittedName>
        <fullName evidence="2">Lecithin-cholesterol acyltransferase-like 1</fullName>
    </submittedName>
</protein>
<accession>A0ABD0ZX76</accession>
<dbReference type="AlphaFoldDB" id="A0ABD0ZX76"/>
<dbReference type="SUPFAM" id="SSF53474">
    <property type="entry name" value="alpha/beta-Hydrolases"/>
    <property type="match status" value="1"/>
</dbReference>
<dbReference type="InterPro" id="IPR003386">
    <property type="entry name" value="LACT/PDAT_acylTrfase"/>
</dbReference>
<keyword evidence="1" id="KW-0472">Membrane</keyword>
<gene>
    <name evidence="2" type="ORF">V5N11_033907</name>
</gene>
<proteinExistence type="predicted"/>
<keyword evidence="1" id="KW-0812">Transmembrane</keyword>
<name>A0ABD0ZX76_CARAN</name>
<keyword evidence="3" id="KW-1185">Reference proteome</keyword>
<evidence type="ECO:0000313" key="3">
    <source>
        <dbReference type="Proteomes" id="UP001558713"/>
    </source>
</evidence>
<organism evidence="2 3">
    <name type="scientific">Cardamine amara subsp. amara</name>
    <dbReference type="NCBI Taxonomy" id="228776"/>
    <lineage>
        <taxon>Eukaryota</taxon>
        <taxon>Viridiplantae</taxon>
        <taxon>Streptophyta</taxon>
        <taxon>Embryophyta</taxon>
        <taxon>Tracheophyta</taxon>
        <taxon>Spermatophyta</taxon>
        <taxon>Magnoliopsida</taxon>
        <taxon>eudicotyledons</taxon>
        <taxon>Gunneridae</taxon>
        <taxon>Pentapetalae</taxon>
        <taxon>rosids</taxon>
        <taxon>malvids</taxon>
        <taxon>Brassicales</taxon>
        <taxon>Brassicaceae</taxon>
        <taxon>Cardamineae</taxon>
        <taxon>Cardamine</taxon>
    </lineage>
</organism>
<evidence type="ECO:0000313" key="2">
    <source>
        <dbReference type="EMBL" id="KAL1193605.1"/>
    </source>
</evidence>
<feature type="transmembrane region" description="Helical" evidence="1">
    <location>
        <begin position="42"/>
        <end position="62"/>
    </location>
</feature>
<evidence type="ECO:0000256" key="1">
    <source>
        <dbReference type="SAM" id="Phobius"/>
    </source>
</evidence>
<comment type="caution">
    <text evidence="2">The sequence shown here is derived from an EMBL/GenBank/DDBJ whole genome shotgun (WGS) entry which is preliminary data.</text>
</comment>
<dbReference type="InterPro" id="IPR029058">
    <property type="entry name" value="AB_hydrolase_fold"/>
</dbReference>
<keyword evidence="1" id="KW-1133">Transmembrane helix</keyword>
<dbReference type="Gene3D" id="3.40.50.1820">
    <property type="entry name" value="alpha/beta hydrolase"/>
    <property type="match status" value="1"/>
</dbReference>